<organism evidence="5 6">
    <name type="scientific">Flagellimonas maritima</name>
    <dbReference type="NCBI Taxonomy" id="1383885"/>
    <lineage>
        <taxon>Bacteria</taxon>
        <taxon>Pseudomonadati</taxon>
        <taxon>Bacteroidota</taxon>
        <taxon>Flavobacteriia</taxon>
        <taxon>Flavobacteriales</taxon>
        <taxon>Flavobacteriaceae</taxon>
        <taxon>Flagellimonas</taxon>
    </lineage>
</organism>
<evidence type="ECO:0000256" key="3">
    <source>
        <dbReference type="SAM" id="Phobius"/>
    </source>
</evidence>
<dbReference type="GO" id="GO:0003677">
    <property type="term" value="F:DNA binding"/>
    <property type="evidence" value="ECO:0007669"/>
    <property type="project" value="UniProtKB-UniRule"/>
</dbReference>
<proteinExistence type="predicted"/>
<dbReference type="OrthoDB" id="9789566at2"/>
<accession>A0A2Z4LSS3</accession>
<name>A0A2Z4LSS3_9FLAO</name>
<sequence>MDKPIKKDTEAEILKAAKRVFIEKGYDGARMQEIADEANINKAMLHYYFRSKEALFSKILEEAVDLSVANMFPAFQYNGTIMEKMERLVNNYIDTMSKNPHIPLFLLSEMSRGQQSFQTKLKSKMMENGILPAFIHQYLQEQEQRILRPVPPNHFILTVMSLINFPFIAKSIFITMLDLPEKDFLAMMQERKTIVINVLKDSFTQS</sequence>
<dbReference type="Pfam" id="PF00440">
    <property type="entry name" value="TetR_N"/>
    <property type="match status" value="1"/>
</dbReference>
<dbReference type="Proteomes" id="UP000248536">
    <property type="component" value="Chromosome"/>
</dbReference>
<dbReference type="KEGG" id="spon:HME9304_01398"/>
<dbReference type="RefSeq" id="WP_112377873.1">
    <property type="nucleotide sequence ID" value="NZ_CP030104.1"/>
</dbReference>
<keyword evidence="1 2" id="KW-0238">DNA-binding</keyword>
<keyword evidence="3" id="KW-0812">Transmembrane</keyword>
<dbReference type="InterPro" id="IPR001647">
    <property type="entry name" value="HTH_TetR"/>
</dbReference>
<dbReference type="PRINTS" id="PR00455">
    <property type="entry name" value="HTHTETR"/>
</dbReference>
<evidence type="ECO:0000313" key="5">
    <source>
        <dbReference type="EMBL" id="AWX44398.1"/>
    </source>
</evidence>
<dbReference type="EMBL" id="CP030104">
    <property type="protein sequence ID" value="AWX44398.1"/>
    <property type="molecule type" value="Genomic_DNA"/>
</dbReference>
<keyword evidence="6" id="KW-1185">Reference proteome</keyword>
<dbReference type="PANTHER" id="PTHR30328:SF54">
    <property type="entry name" value="HTH-TYPE TRANSCRIPTIONAL REPRESSOR SCO4008"/>
    <property type="match status" value="1"/>
</dbReference>
<gene>
    <name evidence="5" type="ORF">HME9304_01398</name>
</gene>
<dbReference type="AlphaFoldDB" id="A0A2Z4LSS3"/>
<protein>
    <submittedName>
        <fullName evidence="5">HTH-type transcriptional regulator RutR</fullName>
    </submittedName>
</protein>
<dbReference type="PANTHER" id="PTHR30328">
    <property type="entry name" value="TRANSCRIPTIONAL REPRESSOR"/>
    <property type="match status" value="1"/>
</dbReference>
<feature type="transmembrane region" description="Helical" evidence="3">
    <location>
        <begin position="155"/>
        <end position="177"/>
    </location>
</feature>
<feature type="domain" description="HTH tetR-type" evidence="4">
    <location>
        <begin position="7"/>
        <end position="67"/>
    </location>
</feature>
<keyword evidence="3" id="KW-1133">Transmembrane helix</keyword>
<dbReference type="SUPFAM" id="SSF46689">
    <property type="entry name" value="Homeodomain-like"/>
    <property type="match status" value="1"/>
</dbReference>
<reference evidence="5 6" key="1">
    <citation type="submission" date="2018-06" db="EMBL/GenBank/DDBJ databases">
        <title>Spongiibacterium sp. HME9304 Genome sequencing and assembly.</title>
        <authorList>
            <person name="Kang H."/>
            <person name="Kim H."/>
            <person name="Joh K."/>
        </authorList>
    </citation>
    <scope>NUCLEOTIDE SEQUENCE [LARGE SCALE GENOMIC DNA]</scope>
    <source>
        <strain evidence="5 6">HME9304</strain>
    </source>
</reference>
<evidence type="ECO:0000259" key="4">
    <source>
        <dbReference type="PROSITE" id="PS50977"/>
    </source>
</evidence>
<evidence type="ECO:0000256" key="2">
    <source>
        <dbReference type="PROSITE-ProRule" id="PRU00335"/>
    </source>
</evidence>
<dbReference type="PROSITE" id="PS50977">
    <property type="entry name" value="HTH_TETR_2"/>
    <property type="match status" value="1"/>
</dbReference>
<keyword evidence="3" id="KW-0472">Membrane</keyword>
<evidence type="ECO:0000256" key="1">
    <source>
        <dbReference type="ARBA" id="ARBA00023125"/>
    </source>
</evidence>
<dbReference type="Gene3D" id="1.10.357.10">
    <property type="entry name" value="Tetracycline Repressor, domain 2"/>
    <property type="match status" value="1"/>
</dbReference>
<dbReference type="InterPro" id="IPR009057">
    <property type="entry name" value="Homeodomain-like_sf"/>
</dbReference>
<dbReference type="InterPro" id="IPR050109">
    <property type="entry name" value="HTH-type_TetR-like_transc_reg"/>
</dbReference>
<evidence type="ECO:0000313" key="6">
    <source>
        <dbReference type="Proteomes" id="UP000248536"/>
    </source>
</evidence>
<feature type="DNA-binding region" description="H-T-H motif" evidence="2">
    <location>
        <begin position="30"/>
        <end position="49"/>
    </location>
</feature>